<protein>
    <submittedName>
        <fullName evidence="4">Sugar transporter</fullName>
    </submittedName>
</protein>
<keyword evidence="4" id="KW-0762">Sugar transport</keyword>
<dbReference type="Gene3D" id="3.10.560.10">
    <property type="entry name" value="Outer membrane lipoprotein wza domain like"/>
    <property type="match status" value="1"/>
</dbReference>
<evidence type="ECO:0000259" key="2">
    <source>
        <dbReference type="Pfam" id="PF02563"/>
    </source>
</evidence>
<dbReference type="PANTHER" id="PTHR33619:SF3">
    <property type="entry name" value="POLYSACCHARIDE EXPORT PROTEIN GFCE-RELATED"/>
    <property type="match status" value="1"/>
</dbReference>
<dbReference type="InterPro" id="IPR003715">
    <property type="entry name" value="Poly_export_N"/>
</dbReference>
<dbReference type="AlphaFoldDB" id="A0A2U8HM29"/>
<evidence type="ECO:0000313" key="4">
    <source>
        <dbReference type="EMBL" id="AWI86791.1"/>
    </source>
</evidence>
<dbReference type="EMBL" id="CP022195">
    <property type="protein sequence ID" value="AWI86791.1"/>
    <property type="molecule type" value="Genomic_DNA"/>
</dbReference>
<dbReference type="Proteomes" id="UP000244915">
    <property type="component" value="Plasmid unnamed5"/>
</dbReference>
<keyword evidence="4" id="KW-0813">Transport</keyword>
<dbReference type="Pfam" id="PF02563">
    <property type="entry name" value="Poly_export"/>
    <property type="match status" value="1"/>
</dbReference>
<dbReference type="GO" id="GO:0015159">
    <property type="term" value="F:polysaccharide transmembrane transporter activity"/>
    <property type="evidence" value="ECO:0007669"/>
    <property type="project" value="InterPro"/>
</dbReference>
<keyword evidence="1" id="KW-0732">Signal</keyword>
<proteinExistence type="predicted"/>
<sequence>MQYLPSRIAAGLFVVLITLLNGAQRADAADYRLRAGDVLRVEVLEDSSLNGTALVAPDGRISVPLAGSLGAAGHTVEEIRQALTGALAGNFAVPPTVHVGLASVAEPAARRAALPYKVYILGEVASPGLVEVPPGTTLLQVLSLAGGFSDFAATKRIQLRRLPTSGSGERVWTFNYEAMLEGRSSAATTRLHEGDVIVVPARRLFE</sequence>
<dbReference type="Gene3D" id="3.30.1950.10">
    <property type="entry name" value="wza like domain"/>
    <property type="match status" value="1"/>
</dbReference>
<evidence type="ECO:0000256" key="1">
    <source>
        <dbReference type="ARBA" id="ARBA00022729"/>
    </source>
</evidence>
<keyword evidence="4" id="KW-0614">Plasmid</keyword>
<name>A0A2U8HM29_9RHOB</name>
<geneLocation type="plasmid" evidence="4 5">
    <name>unnamed5</name>
</geneLocation>
<dbReference type="SUPFAM" id="SSF142984">
    <property type="entry name" value="Nqo1 middle domain-like"/>
    <property type="match status" value="1"/>
</dbReference>
<evidence type="ECO:0000259" key="3">
    <source>
        <dbReference type="Pfam" id="PF10531"/>
    </source>
</evidence>
<dbReference type="Pfam" id="PF10531">
    <property type="entry name" value="SLBB"/>
    <property type="match status" value="1"/>
</dbReference>
<dbReference type="InterPro" id="IPR019554">
    <property type="entry name" value="Soluble_ligand-bd"/>
</dbReference>
<gene>
    <name evidence="4" type="ORF">CEW88_23765</name>
</gene>
<dbReference type="OrthoDB" id="197007at2"/>
<organism evidence="4 5">
    <name type="scientific">Alloyangia pacifica</name>
    <dbReference type="NCBI Taxonomy" id="311180"/>
    <lineage>
        <taxon>Bacteria</taxon>
        <taxon>Pseudomonadati</taxon>
        <taxon>Pseudomonadota</taxon>
        <taxon>Alphaproteobacteria</taxon>
        <taxon>Rhodobacterales</taxon>
        <taxon>Roseobacteraceae</taxon>
        <taxon>Alloyangia</taxon>
    </lineage>
</organism>
<feature type="domain" description="Soluble ligand binding" evidence="3">
    <location>
        <begin position="117"/>
        <end position="168"/>
    </location>
</feature>
<dbReference type="RefSeq" id="WP_108970887.1">
    <property type="nucleotide sequence ID" value="NZ_CP022195.1"/>
</dbReference>
<dbReference type="KEGG" id="ypac:CEW88_23765"/>
<evidence type="ECO:0000313" key="5">
    <source>
        <dbReference type="Proteomes" id="UP000244915"/>
    </source>
</evidence>
<dbReference type="PANTHER" id="PTHR33619">
    <property type="entry name" value="POLYSACCHARIDE EXPORT PROTEIN GFCE-RELATED"/>
    <property type="match status" value="1"/>
</dbReference>
<reference evidence="4 5" key="1">
    <citation type="submission" date="2017-06" db="EMBL/GenBank/DDBJ databases">
        <title>Yangia sp. YSBP01 complete genome sequence.</title>
        <authorList>
            <person name="Woo J.-H."/>
            <person name="Kim H.-S."/>
        </authorList>
    </citation>
    <scope>NUCLEOTIDE SEQUENCE [LARGE SCALE GENOMIC DNA]</scope>
    <source>
        <strain evidence="4 5">YSBP01</strain>
        <plasmid evidence="4 5">unnamed5</plasmid>
    </source>
</reference>
<feature type="domain" description="Polysaccharide export protein N-terminal" evidence="2">
    <location>
        <begin position="27"/>
        <end position="101"/>
    </location>
</feature>
<accession>A0A2U8HM29</accession>
<dbReference type="InterPro" id="IPR049712">
    <property type="entry name" value="Poly_export"/>
</dbReference>